<proteinExistence type="predicted"/>
<dbReference type="RefSeq" id="WP_077388258.1">
    <property type="nucleotide sequence ID" value="NZ_CP019645.1"/>
</dbReference>
<reference evidence="2 3" key="1">
    <citation type="submission" date="2017-02" db="EMBL/GenBank/DDBJ databases">
        <title>Whole genome sequencing of Helicobacter bilis strain AAQJH.</title>
        <authorList>
            <person name="Conlan S."/>
            <person name="Thomas P.J."/>
            <person name="Mullikin J."/>
            <person name="Palmore T.N."/>
            <person name="Frank K.M."/>
            <person name="Segre J.A."/>
        </authorList>
    </citation>
    <scope>NUCLEOTIDE SEQUENCE [LARGE SCALE GENOMIC DNA]</scope>
    <source>
        <strain evidence="2 3">AAQJH</strain>
    </source>
</reference>
<feature type="coiled-coil region" evidence="1">
    <location>
        <begin position="161"/>
        <end position="198"/>
    </location>
</feature>
<sequence>MVENKNIYKGLECHCNDFKKIPIHRRDFGTTGVVISNGLVIAENLSIETLDKHLKNNGIENKIRKIPKINIMMNFGILNFLYKKAEGKSNQRTLIELGVETSIGLATTSKLAVKTGISLLTRIATGAATGAAVGSTAPIVGTIIGAVAGALIAGVINDVIFAEEDEQLQKDKAENEKIERLEKEYKLKIDRINDYLIRNHYIELRELTEVESEELCKEASNLKSSYFKTIMLMQSFPNYLDRDKTFYKTLQEKALDSKKESKETNKTESKQLHIKPIADSIPLTIEIEKCHNGISGNLLRNTTIYIYNHRFKRVVAKGKSDNNGKLIVHNVYVGKEDTIDKLSFIPDRNNFDESNFELSLNQYESFTNIQKKHKSTKELKLLQAYFSFNGSKLSFEYEYGVSNLKANIYNDTIELIPTHNLKDTRFRQYIKYAYMVFDITDSNIDEKISNITIANRAILGLKNLGNGGNNKYQIRESWRDKIVVFFAYFDKQEKTPCFKASFINKPIVILDLGNSGALATKYEQKSVKRKDIIFSVIDKLSNNIKPIVYPIIQSFLALKYRHRLADYARLQRLALGLYALLHSL</sequence>
<evidence type="ECO:0000313" key="2">
    <source>
        <dbReference type="EMBL" id="AQQ59175.1"/>
    </source>
</evidence>
<evidence type="ECO:0000256" key="1">
    <source>
        <dbReference type="SAM" id="Coils"/>
    </source>
</evidence>
<dbReference type="Proteomes" id="UP000188298">
    <property type="component" value="Chromosome"/>
</dbReference>
<evidence type="ECO:0000313" key="3">
    <source>
        <dbReference type="Proteomes" id="UP000188298"/>
    </source>
</evidence>
<name>A0A1Q2LFI8_9HELI</name>
<keyword evidence="1" id="KW-0175">Coiled coil</keyword>
<organism evidence="2 3">
    <name type="scientific">Helicobacter bilis</name>
    <dbReference type="NCBI Taxonomy" id="37372"/>
    <lineage>
        <taxon>Bacteria</taxon>
        <taxon>Pseudomonadati</taxon>
        <taxon>Campylobacterota</taxon>
        <taxon>Epsilonproteobacteria</taxon>
        <taxon>Campylobacterales</taxon>
        <taxon>Helicobacteraceae</taxon>
        <taxon>Helicobacter</taxon>
    </lineage>
</organism>
<accession>A0A1Q2LFI8</accession>
<protein>
    <submittedName>
        <fullName evidence="2">Uncharacterized protein</fullName>
    </submittedName>
</protein>
<dbReference type="AlphaFoldDB" id="A0A1Q2LFI8"/>
<gene>
    <name evidence="2" type="ORF">XJ32_02540</name>
</gene>
<dbReference type="KEGG" id="hbl:XJ32_02540"/>
<dbReference type="EMBL" id="CP019645">
    <property type="protein sequence ID" value="AQQ59175.1"/>
    <property type="molecule type" value="Genomic_DNA"/>
</dbReference>